<dbReference type="InterPro" id="IPR018170">
    <property type="entry name" value="Aldo/ket_reductase_CS"/>
</dbReference>
<dbReference type="PANTHER" id="PTHR43827">
    <property type="entry name" value="2,5-DIKETO-D-GLUCONIC ACID REDUCTASE"/>
    <property type="match status" value="1"/>
</dbReference>
<dbReference type="PRINTS" id="PR00069">
    <property type="entry name" value="ALDKETRDTASE"/>
</dbReference>
<gene>
    <name evidence="8" type="ORF">EXIGLDRAFT_755265</name>
</gene>
<dbReference type="EMBL" id="KV426356">
    <property type="protein sequence ID" value="KZV81930.1"/>
    <property type="molecule type" value="Genomic_DNA"/>
</dbReference>
<dbReference type="GO" id="GO:0016616">
    <property type="term" value="F:oxidoreductase activity, acting on the CH-OH group of donors, NAD or NADP as acceptor"/>
    <property type="evidence" value="ECO:0007669"/>
    <property type="project" value="UniProtKB-ARBA"/>
</dbReference>
<dbReference type="SUPFAM" id="SSF51430">
    <property type="entry name" value="NAD(P)-linked oxidoreductase"/>
    <property type="match status" value="1"/>
</dbReference>
<dbReference type="Proteomes" id="UP000077266">
    <property type="component" value="Unassembled WGS sequence"/>
</dbReference>
<organism evidence="8 9">
    <name type="scientific">Exidia glandulosa HHB12029</name>
    <dbReference type="NCBI Taxonomy" id="1314781"/>
    <lineage>
        <taxon>Eukaryota</taxon>
        <taxon>Fungi</taxon>
        <taxon>Dikarya</taxon>
        <taxon>Basidiomycota</taxon>
        <taxon>Agaricomycotina</taxon>
        <taxon>Agaricomycetes</taxon>
        <taxon>Auriculariales</taxon>
        <taxon>Exidiaceae</taxon>
        <taxon>Exidia</taxon>
    </lineage>
</organism>
<evidence type="ECO:0000313" key="9">
    <source>
        <dbReference type="Proteomes" id="UP000077266"/>
    </source>
</evidence>
<dbReference type="PROSITE" id="PS00062">
    <property type="entry name" value="ALDOKETO_REDUCTASE_2"/>
    <property type="match status" value="1"/>
</dbReference>
<evidence type="ECO:0000259" key="7">
    <source>
        <dbReference type="Pfam" id="PF00248"/>
    </source>
</evidence>
<dbReference type="Pfam" id="PF00248">
    <property type="entry name" value="Aldo_ket_red"/>
    <property type="match status" value="1"/>
</dbReference>
<reference evidence="8 9" key="1">
    <citation type="journal article" date="2016" name="Mol. Biol. Evol.">
        <title>Comparative Genomics of Early-Diverging Mushroom-Forming Fungi Provides Insights into the Origins of Lignocellulose Decay Capabilities.</title>
        <authorList>
            <person name="Nagy L.G."/>
            <person name="Riley R."/>
            <person name="Tritt A."/>
            <person name="Adam C."/>
            <person name="Daum C."/>
            <person name="Floudas D."/>
            <person name="Sun H."/>
            <person name="Yadav J.S."/>
            <person name="Pangilinan J."/>
            <person name="Larsson K.H."/>
            <person name="Matsuura K."/>
            <person name="Barry K."/>
            <person name="Labutti K."/>
            <person name="Kuo R."/>
            <person name="Ohm R.A."/>
            <person name="Bhattacharya S.S."/>
            <person name="Shirouzu T."/>
            <person name="Yoshinaga Y."/>
            <person name="Martin F.M."/>
            <person name="Grigoriev I.V."/>
            <person name="Hibbett D.S."/>
        </authorList>
    </citation>
    <scope>NUCLEOTIDE SEQUENCE [LARGE SCALE GENOMIC DNA]</scope>
    <source>
        <strain evidence="8 9">HHB12029</strain>
    </source>
</reference>
<feature type="domain" description="NADP-dependent oxidoreductase" evidence="7">
    <location>
        <begin position="20"/>
        <end position="281"/>
    </location>
</feature>
<accession>A0A165C6V7</accession>
<name>A0A165C6V7_EXIGL</name>
<evidence type="ECO:0000256" key="1">
    <source>
        <dbReference type="ARBA" id="ARBA00007905"/>
    </source>
</evidence>
<dbReference type="InterPro" id="IPR036812">
    <property type="entry name" value="NAD(P)_OxRdtase_dom_sf"/>
</dbReference>
<dbReference type="InParanoid" id="A0A165C6V7"/>
<dbReference type="AlphaFoldDB" id="A0A165C6V7"/>
<keyword evidence="2" id="KW-0521">NADP</keyword>
<dbReference type="STRING" id="1314781.A0A165C6V7"/>
<dbReference type="Gene3D" id="3.20.20.100">
    <property type="entry name" value="NADP-dependent oxidoreductase domain"/>
    <property type="match status" value="1"/>
</dbReference>
<feature type="site" description="Lowers pKa of active site Tyr" evidence="6">
    <location>
        <position position="81"/>
    </location>
</feature>
<dbReference type="InterPro" id="IPR020471">
    <property type="entry name" value="AKR"/>
</dbReference>
<evidence type="ECO:0000256" key="5">
    <source>
        <dbReference type="PIRSR" id="PIRSR000097-2"/>
    </source>
</evidence>
<evidence type="ECO:0000256" key="3">
    <source>
        <dbReference type="ARBA" id="ARBA00023002"/>
    </source>
</evidence>
<keyword evidence="3" id="KW-0560">Oxidoreductase</keyword>
<evidence type="ECO:0000313" key="8">
    <source>
        <dbReference type="EMBL" id="KZV81930.1"/>
    </source>
</evidence>
<dbReference type="PIRSF" id="PIRSF000097">
    <property type="entry name" value="AKR"/>
    <property type="match status" value="1"/>
</dbReference>
<feature type="binding site" evidence="5">
    <location>
        <position position="112"/>
    </location>
    <ligand>
        <name>substrate</name>
    </ligand>
</feature>
<dbReference type="PROSITE" id="PS00798">
    <property type="entry name" value="ALDOKETO_REDUCTASE_1"/>
    <property type="match status" value="1"/>
</dbReference>
<keyword evidence="9" id="KW-1185">Reference proteome</keyword>
<proteinExistence type="inferred from homology"/>
<dbReference type="CDD" id="cd19071">
    <property type="entry name" value="AKR_AKR1-5-like"/>
    <property type="match status" value="1"/>
</dbReference>
<evidence type="ECO:0000256" key="2">
    <source>
        <dbReference type="ARBA" id="ARBA00022857"/>
    </source>
</evidence>
<evidence type="ECO:0000256" key="6">
    <source>
        <dbReference type="PIRSR" id="PIRSR000097-3"/>
    </source>
</evidence>
<dbReference type="OrthoDB" id="5945798at2759"/>
<dbReference type="PANTHER" id="PTHR43827:SF3">
    <property type="entry name" value="NADP-DEPENDENT OXIDOREDUCTASE DOMAIN-CONTAINING PROTEIN"/>
    <property type="match status" value="1"/>
</dbReference>
<comment type="similarity">
    <text evidence="1">Belongs to the aldo/keto reductase family.</text>
</comment>
<feature type="active site" description="Proton donor" evidence="4">
    <location>
        <position position="56"/>
    </location>
</feature>
<dbReference type="FunFam" id="3.20.20.100:FF:000002">
    <property type="entry name" value="2,5-diketo-D-gluconic acid reductase A"/>
    <property type="match status" value="1"/>
</dbReference>
<evidence type="ECO:0000256" key="4">
    <source>
        <dbReference type="PIRSR" id="PIRSR000097-1"/>
    </source>
</evidence>
<sequence length="325" mass="35376">MAALKIPTFTLNTGAKIPAIGLGAWMGTYGAQERAEAMVAKALKLGYRAIDTAAGYGSEAAVGRAIRASGIPRSEIFVTTKLLSQDHASVQEAFDKSLKELDVEYIDLYLVHWPQAEVNGKIVQPDEYPTIVDTWKQMENLLPAGKCKAIGVSNFDIKKIQRLIDECSVVPAANQIELHPCLPQTDLVAYCRSKGVLVTAYSSLGQPGGQLFSGAIIPDVFFSNQEFRAIAAKHDATVAQVLLSWAVAKGINVIPKSESEERLRSNATIIELDAEDTAFVDNYHKGPGLHRSLLTYHSTGEFVGVVGYTYEQLGWDMVEGGFVRQ</sequence>
<dbReference type="InterPro" id="IPR023210">
    <property type="entry name" value="NADP_OxRdtase_dom"/>
</dbReference>
<protein>
    <submittedName>
        <fullName evidence="8">Putative GCY1-galactose-induced protein of aldo/keto reductase family</fullName>
    </submittedName>
</protein>